<proteinExistence type="predicted"/>
<dbReference type="Proteomes" id="UP000235672">
    <property type="component" value="Unassembled WGS sequence"/>
</dbReference>
<sequence length="86" mass="10225">MVFDGISVGMQDPRRFGSGGMGLTGTWPGYDERDFQRDLEDVTRLWGELKAMETRRLRFRRQATEHAREIYDRLERMMLYLNSNFS</sequence>
<protein>
    <submittedName>
        <fullName evidence="1">Uncharacterized protein</fullName>
    </submittedName>
</protein>
<accession>A0A2J6PYE2</accession>
<dbReference type="EMBL" id="KZ613491">
    <property type="protein sequence ID" value="PMD19031.1"/>
    <property type="molecule type" value="Genomic_DNA"/>
</dbReference>
<dbReference type="AlphaFoldDB" id="A0A2J6PYE2"/>
<evidence type="ECO:0000313" key="2">
    <source>
        <dbReference type="Proteomes" id="UP000235672"/>
    </source>
</evidence>
<organism evidence="1 2">
    <name type="scientific">Hyaloscypha hepaticicola</name>
    <dbReference type="NCBI Taxonomy" id="2082293"/>
    <lineage>
        <taxon>Eukaryota</taxon>
        <taxon>Fungi</taxon>
        <taxon>Dikarya</taxon>
        <taxon>Ascomycota</taxon>
        <taxon>Pezizomycotina</taxon>
        <taxon>Leotiomycetes</taxon>
        <taxon>Helotiales</taxon>
        <taxon>Hyaloscyphaceae</taxon>
        <taxon>Hyaloscypha</taxon>
    </lineage>
</organism>
<gene>
    <name evidence="1" type="ORF">NA56DRAFT_213093</name>
</gene>
<name>A0A2J6PYE2_9HELO</name>
<evidence type="ECO:0000313" key="1">
    <source>
        <dbReference type="EMBL" id="PMD19031.1"/>
    </source>
</evidence>
<keyword evidence="2" id="KW-1185">Reference proteome</keyword>
<reference evidence="1 2" key="1">
    <citation type="submission" date="2016-05" db="EMBL/GenBank/DDBJ databases">
        <title>A degradative enzymes factory behind the ericoid mycorrhizal symbiosis.</title>
        <authorList>
            <consortium name="DOE Joint Genome Institute"/>
            <person name="Martino E."/>
            <person name="Morin E."/>
            <person name="Grelet G."/>
            <person name="Kuo A."/>
            <person name="Kohler A."/>
            <person name="Daghino S."/>
            <person name="Barry K."/>
            <person name="Choi C."/>
            <person name="Cichocki N."/>
            <person name="Clum A."/>
            <person name="Copeland A."/>
            <person name="Hainaut M."/>
            <person name="Haridas S."/>
            <person name="Labutti K."/>
            <person name="Lindquist E."/>
            <person name="Lipzen A."/>
            <person name="Khouja H.-R."/>
            <person name="Murat C."/>
            <person name="Ohm R."/>
            <person name="Olson A."/>
            <person name="Spatafora J."/>
            <person name="Veneault-Fourrey C."/>
            <person name="Henrissat B."/>
            <person name="Grigoriev I."/>
            <person name="Martin F."/>
            <person name="Perotto S."/>
        </authorList>
    </citation>
    <scope>NUCLEOTIDE SEQUENCE [LARGE SCALE GENOMIC DNA]</scope>
    <source>
        <strain evidence="1 2">UAMH 7357</strain>
    </source>
</reference>